<evidence type="ECO:0000256" key="1">
    <source>
        <dbReference type="ARBA" id="ARBA00023002"/>
    </source>
</evidence>
<dbReference type="PRINTS" id="PR00081">
    <property type="entry name" value="GDHRDH"/>
</dbReference>
<name>A0A4P9YUX1_9FUNG</name>
<dbReference type="PANTHER" id="PTHR43157">
    <property type="entry name" value="PHOSPHATIDYLINOSITOL-GLYCAN BIOSYNTHESIS CLASS F PROTEIN-RELATED"/>
    <property type="match status" value="1"/>
</dbReference>
<dbReference type="PANTHER" id="PTHR43157:SF31">
    <property type="entry name" value="PHOSPHATIDYLINOSITOL-GLYCAN BIOSYNTHESIS CLASS F PROTEIN"/>
    <property type="match status" value="1"/>
</dbReference>
<dbReference type="Proteomes" id="UP000278143">
    <property type="component" value="Unassembled WGS sequence"/>
</dbReference>
<proteinExistence type="predicted"/>
<dbReference type="OrthoDB" id="191139at2759"/>
<dbReference type="Pfam" id="PF00106">
    <property type="entry name" value="adh_short"/>
    <property type="match status" value="1"/>
</dbReference>
<keyword evidence="1" id="KW-0560">Oxidoreductase</keyword>
<reference evidence="3" key="1">
    <citation type="journal article" date="2018" name="Nat. Microbiol.">
        <title>Leveraging single-cell genomics to expand the fungal tree of life.</title>
        <authorList>
            <person name="Ahrendt S.R."/>
            <person name="Quandt C.A."/>
            <person name="Ciobanu D."/>
            <person name="Clum A."/>
            <person name="Salamov A."/>
            <person name="Andreopoulos B."/>
            <person name="Cheng J.F."/>
            <person name="Woyke T."/>
            <person name="Pelin A."/>
            <person name="Henrissat B."/>
            <person name="Reynolds N.K."/>
            <person name="Benny G.L."/>
            <person name="Smith M.E."/>
            <person name="James T.Y."/>
            <person name="Grigoriev I.V."/>
        </authorList>
    </citation>
    <scope>NUCLEOTIDE SEQUENCE [LARGE SCALE GENOMIC DNA]</scope>
    <source>
        <strain evidence="3">Benny S71-1</strain>
    </source>
</reference>
<dbReference type="InterPro" id="IPR002347">
    <property type="entry name" value="SDR_fam"/>
</dbReference>
<evidence type="ECO:0008006" key="4">
    <source>
        <dbReference type="Google" id="ProtNLM"/>
    </source>
</evidence>
<keyword evidence="3" id="KW-1185">Reference proteome</keyword>
<protein>
    <recommendedName>
        <fullName evidence="4">NAD(P)-binding protein</fullName>
    </recommendedName>
</protein>
<sequence length="229" mass="24936">MGWFVKEFTAEQVPDLTGKVAVVTGANTGIGYELALQLARRGCKVYAACRNEERAVAAIARIKATLAGSMPEPDVRFLALDLNKLSNVDATAKTLMAAEPQIHILVNNAGVMAMPYSMTDDNIESHFGVNHRLLPVLRRSGTPDDPARVVFTSSLGHYGTYLGGIRLTLDDVNSKRYYSSMMAYGHSKLANIMTASYLARQEPRTDGRPTVLINSVHPGVVRSELGRNV</sequence>
<dbReference type="InterPro" id="IPR036291">
    <property type="entry name" value="NAD(P)-bd_dom_sf"/>
</dbReference>
<evidence type="ECO:0000313" key="3">
    <source>
        <dbReference type="Proteomes" id="UP000278143"/>
    </source>
</evidence>
<dbReference type="SUPFAM" id="SSF51735">
    <property type="entry name" value="NAD(P)-binding Rossmann-fold domains"/>
    <property type="match status" value="1"/>
</dbReference>
<evidence type="ECO:0000313" key="2">
    <source>
        <dbReference type="EMBL" id="RKP23595.1"/>
    </source>
</evidence>
<dbReference type="AlphaFoldDB" id="A0A4P9YUX1"/>
<accession>A0A4P9YUX1</accession>
<gene>
    <name evidence="2" type="ORF">SYNPS1DRAFT_9387</name>
</gene>
<dbReference type="Gene3D" id="3.40.50.720">
    <property type="entry name" value="NAD(P)-binding Rossmann-like Domain"/>
    <property type="match status" value="1"/>
</dbReference>
<dbReference type="GO" id="GO:0016491">
    <property type="term" value="F:oxidoreductase activity"/>
    <property type="evidence" value="ECO:0007669"/>
    <property type="project" value="UniProtKB-KW"/>
</dbReference>
<feature type="non-terminal residue" evidence="2">
    <location>
        <position position="229"/>
    </location>
</feature>
<dbReference type="EMBL" id="KZ990837">
    <property type="protein sequence ID" value="RKP23595.1"/>
    <property type="molecule type" value="Genomic_DNA"/>
</dbReference>
<organism evidence="2 3">
    <name type="scientific">Syncephalis pseudoplumigaleata</name>
    <dbReference type="NCBI Taxonomy" id="1712513"/>
    <lineage>
        <taxon>Eukaryota</taxon>
        <taxon>Fungi</taxon>
        <taxon>Fungi incertae sedis</taxon>
        <taxon>Zoopagomycota</taxon>
        <taxon>Zoopagomycotina</taxon>
        <taxon>Zoopagomycetes</taxon>
        <taxon>Zoopagales</taxon>
        <taxon>Piptocephalidaceae</taxon>
        <taxon>Syncephalis</taxon>
    </lineage>
</organism>